<evidence type="ECO:0000313" key="1">
    <source>
        <dbReference type="EMBL" id="EOO24812.1"/>
    </source>
</evidence>
<proteinExistence type="predicted"/>
<comment type="caution">
    <text evidence="1">The sequence shown here is derived from an EMBL/GenBank/DDBJ whole genome shotgun (WGS) entry which is preliminary data.</text>
</comment>
<name>A0A9W5PJY7_BACCE</name>
<organism evidence="1 2">
    <name type="scientific">Bacillus cereus VD133</name>
    <dbReference type="NCBI Taxonomy" id="1053233"/>
    <lineage>
        <taxon>Bacteria</taxon>
        <taxon>Bacillati</taxon>
        <taxon>Bacillota</taxon>
        <taxon>Bacilli</taxon>
        <taxon>Bacillales</taxon>
        <taxon>Bacillaceae</taxon>
        <taxon>Bacillus</taxon>
        <taxon>Bacillus cereus group</taxon>
    </lineage>
</organism>
<gene>
    <name evidence="1" type="ORF">IIU_06603</name>
</gene>
<reference evidence="1 2" key="1">
    <citation type="submission" date="2012-12" db="EMBL/GenBank/DDBJ databases">
        <title>The Genome Sequence of Bacillus cereus VD133.</title>
        <authorList>
            <consortium name="The Broad Institute Genome Sequencing Platform"/>
            <consortium name="The Broad Institute Genome Sequencing Center for Infectious Disease"/>
            <person name="Feldgarden M."/>
            <person name="Van der Auwera G.A."/>
            <person name="Mahillon J."/>
            <person name="Duprez V."/>
            <person name="Timmery S."/>
            <person name="Mattelet C."/>
            <person name="Dierick K."/>
            <person name="Sun M."/>
            <person name="Yu Z."/>
            <person name="Zhu L."/>
            <person name="Hu X."/>
            <person name="Shank E.B."/>
            <person name="Swiecicka I."/>
            <person name="Hansen B.M."/>
            <person name="Andrup L."/>
            <person name="Walker B."/>
            <person name="Young S.K."/>
            <person name="Zeng Q."/>
            <person name="Gargeya S."/>
            <person name="Fitzgerald M."/>
            <person name="Haas B."/>
            <person name="Abouelleil A."/>
            <person name="Alvarado L."/>
            <person name="Arachchi H.M."/>
            <person name="Berlin A.M."/>
            <person name="Chapman S.B."/>
            <person name="Dewar J."/>
            <person name="Goldberg J."/>
            <person name="Griggs A."/>
            <person name="Gujja S."/>
            <person name="Hansen M."/>
            <person name="Howarth C."/>
            <person name="Imamovic A."/>
            <person name="Larimer J."/>
            <person name="McCowan C."/>
            <person name="Murphy C."/>
            <person name="Neiman D."/>
            <person name="Pearson M."/>
            <person name="Priest M."/>
            <person name="Roberts A."/>
            <person name="Saif S."/>
            <person name="Shea T."/>
            <person name="Sisk P."/>
            <person name="Sykes S."/>
            <person name="Wortman J."/>
            <person name="Nusbaum C."/>
            <person name="Birren B."/>
        </authorList>
    </citation>
    <scope>NUCLEOTIDE SEQUENCE [LARGE SCALE GENOMIC DNA]</scope>
    <source>
        <strain evidence="1 2">VD133</strain>
    </source>
</reference>
<accession>A0A9W5PJY7</accession>
<dbReference type="Proteomes" id="UP000014018">
    <property type="component" value="Unassembled WGS sequence"/>
</dbReference>
<sequence length="63" mass="7411">MEIVGENGKYIFMPLIYQGITNINGEHPTKRWSCAPYNEEEIKKSMQIIALKIAHPHKFMWMC</sequence>
<protein>
    <submittedName>
        <fullName evidence="1">Uncharacterized protein</fullName>
    </submittedName>
</protein>
<dbReference type="EMBL" id="AHFB01000150">
    <property type="protein sequence ID" value="EOO24812.1"/>
    <property type="molecule type" value="Genomic_DNA"/>
</dbReference>
<dbReference type="AlphaFoldDB" id="A0A9W5PJY7"/>
<evidence type="ECO:0000313" key="2">
    <source>
        <dbReference type="Proteomes" id="UP000014018"/>
    </source>
</evidence>